<dbReference type="Proteomes" id="UP000172353">
    <property type="component" value="Segment"/>
</dbReference>
<evidence type="ECO:0000313" key="1">
    <source>
        <dbReference type="EMBL" id="AAC97766.1"/>
    </source>
</evidence>
<keyword evidence="2" id="KW-1185">Reference proteome</keyword>
<evidence type="ECO:0000313" key="2">
    <source>
        <dbReference type="Proteomes" id="UP000172353"/>
    </source>
</evidence>
<name>Q9YVQ1_MSEPV</name>
<gene>
    <name evidence="1" type="primary">MSV191</name>
</gene>
<protein>
    <submittedName>
        <fullName evidence="1">ORF MSV191 MTG motif gene family protein</fullName>
    </submittedName>
</protein>
<proteinExistence type="predicted"/>
<accession>Q9YVQ1</accession>
<organismHost>
    <name type="scientific">Melanoplus sanguinipes</name>
    <name type="common">Migratory grasshopper</name>
    <dbReference type="NCBI Taxonomy" id="65742"/>
</organismHost>
<dbReference type="EMBL" id="AF063866">
    <property type="protein sequence ID" value="AAC97766.1"/>
    <property type="molecule type" value="Genomic_DNA"/>
</dbReference>
<dbReference type="RefSeq" id="NP_048262.1">
    <property type="nucleotide sequence ID" value="NC_001993.1"/>
</dbReference>
<reference evidence="1 2" key="1">
    <citation type="journal article" date="1999" name="J. Virol.">
        <title>The genome of Melanoplus sanguinipes entomopoxvirus.</title>
        <authorList>
            <person name="Afonso C.L."/>
            <person name="Tulman E.R."/>
            <person name="Lu Z."/>
            <person name="Oma E."/>
            <person name="Kutish G.F."/>
            <person name="Rock D.L."/>
        </authorList>
    </citation>
    <scope>NUCLEOTIDE SEQUENCE [LARGE SCALE GENOMIC DNA]</scope>
    <source>
        <strain evidence="1">Tucson</strain>
    </source>
</reference>
<dbReference type="KEGG" id="vg:1449761"/>
<dbReference type="GeneID" id="1449761"/>
<sequence>MTMMEHIYEYIENKQNENIIMNPWIKDICLPMYNKSNVLITSSILKFLYFGPKIPINDSPGYIYVDEYKKNEIYAIYYSKDNIEFPCKIKINVDDMVLVKNYLCYKLSEYKYGDSGELFKCDFDIILRAMEIPYNNELLTKNLEKVLIEKNITYSKSEYNDSFRLIVHIDQFKLLINKLNIDILSKPYEAVEKIIQEYSMTQL</sequence>
<dbReference type="PIR" id="T28352">
    <property type="entry name" value="T28352"/>
</dbReference>
<organism evidence="1 2">
    <name type="scientific">Melanoplus sanguinipes entomopoxvirus</name>
    <name type="common">MsEPV</name>
    <dbReference type="NCBI Taxonomy" id="83191"/>
    <lineage>
        <taxon>Viruses</taxon>
        <taxon>Varidnaviria</taxon>
        <taxon>Bamfordvirae</taxon>
        <taxon>Nucleocytoviricota</taxon>
        <taxon>Pokkesviricetes</taxon>
        <taxon>Chitovirales</taxon>
        <taxon>Poxviridae</taxon>
        <taxon>Entomopoxvirinae</taxon>
        <taxon>Deltaentomopoxvirus</taxon>
        <taxon>Deltaentomopoxvirus msanguinipes</taxon>
    </lineage>
</organism>